<dbReference type="AlphaFoldDB" id="A0A5N4E259"/>
<organism evidence="3 4">
    <name type="scientific">Camelus dromedarius</name>
    <name type="common">Dromedary</name>
    <name type="synonym">Arabian camel</name>
    <dbReference type="NCBI Taxonomy" id="9838"/>
    <lineage>
        <taxon>Eukaryota</taxon>
        <taxon>Metazoa</taxon>
        <taxon>Chordata</taxon>
        <taxon>Craniata</taxon>
        <taxon>Vertebrata</taxon>
        <taxon>Euteleostomi</taxon>
        <taxon>Mammalia</taxon>
        <taxon>Eutheria</taxon>
        <taxon>Laurasiatheria</taxon>
        <taxon>Artiodactyla</taxon>
        <taxon>Tylopoda</taxon>
        <taxon>Camelidae</taxon>
        <taxon>Camelus</taxon>
    </lineage>
</organism>
<dbReference type="EMBL" id="JWIN03000006">
    <property type="protein sequence ID" value="KAB1277106.1"/>
    <property type="molecule type" value="Genomic_DNA"/>
</dbReference>
<feature type="compositionally biased region" description="Basic and acidic residues" evidence="1">
    <location>
        <begin position="873"/>
        <end position="884"/>
    </location>
</feature>
<protein>
    <submittedName>
        <fullName evidence="3">Uncharacterized protein</fullName>
    </submittedName>
</protein>
<feature type="compositionally biased region" description="Polar residues" evidence="1">
    <location>
        <begin position="736"/>
        <end position="777"/>
    </location>
</feature>
<evidence type="ECO:0000256" key="1">
    <source>
        <dbReference type="SAM" id="MobiDB-lite"/>
    </source>
</evidence>
<gene>
    <name evidence="3" type="ORF">Cadr_000006265</name>
</gene>
<evidence type="ECO:0000313" key="3">
    <source>
        <dbReference type="EMBL" id="KAB1277106.1"/>
    </source>
</evidence>
<keyword evidence="2" id="KW-1133">Transmembrane helix</keyword>
<proteinExistence type="predicted"/>
<feature type="region of interest" description="Disordered" evidence="1">
    <location>
        <begin position="439"/>
        <end position="507"/>
    </location>
</feature>
<evidence type="ECO:0000256" key="2">
    <source>
        <dbReference type="SAM" id="Phobius"/>
    </source>
</evidence>
<keyword evidence="2" id="KW-0812">Transmembrane</keyword>
<dbReference type="Proteomes" id="UP000299084">
    <property type="component" value="Unassembled WGS sequence"/>
</dbReference>
<evidence type="ECO:0000313" key="4">
    <source>
        <dbReference type="Proteomes" id="UP000299084"/>
    </source>
</evidence>
<feature type="compositionally biased region" description="Low complexity" evidence="1">
    <location>
        <begin position="703"/>
        <end position="718"/>
    </location>
</feature>
<reference evidence="3 4" key="1">
    <citation type="journal article" date="2019" name="Mol. Ecol. Resour.">
        <title>Improving Illumina assemblies with Hi-C and long reads: an example with the North African dromedary.</title>
        <authorList>
            <person name="Elbers J.P."/>
            <person name="Rogers M.F."/>
            <person name="Perelman P.L."/>
            <person name="Proskuryakova A.A."/>
            <person name="Serdyukova N.A."/>
            <person name="Johnson W.E."/>
            <person name="Horin P."/>
            <person name="Corander J."/>
            <person name="Murphy D."/>
            <person name="Burger P.A."/>
        </authorList>
    </citation>
    <scope>NUCLEOTIDE SEQUENCE [LARGE SCALE GENOMIC DNA]</scope>
    <source>
        <strain evidence="3">Drom800</strain>
        <tissue evidence="3">Blood</tissue>
    </source>
</reference>
<feature type="region of interest" description="Disordered" evidence="1">
    <location>
        <begin position="615"/>
        <end position="674"/>
    </location>
</feature>
<feature type="compositionally biased region" description="Polar residues" evidence="1">
    <location>
        <begin position="453"/>
        <end position="462"/>
    </location>
</feature>
<feature type="compositionally biased region" description="Basic and acidic residues" evidence="1">
    <location>
        <begin position="463"/>
        <end position="487"/>
    </location>
</feature>
<comment type="caution">
    <text evidence="3">The sequence shown here is derived from an EMBL/GenBank/DDBJ whole genome shotgun (WGS) entry which is preliminary data.</text>
</comment>
<accession>A0A5N4E259</accession>
<keyword evidence="2" id="KW-0472">Membrane</keyword>
<feature type="region of interest" description="Disordered" evidence="1">
    <location>
        <begin position="862"/>
        <end position="908"/>
    </location>
</feature>
<feature type="compositionally biased region" description="Polar residues" evidence="1">
    <location>
        <begin position="862"/>
        <end position="872"/>
    </location>
</feature>
<name>A0A5N4E259_CAMDR</name>
<feature type="region of interest" description="Disordered" evidence="1">
    <location>
        <begin position="698"/>
        <end position="777"/>
    </location>
</feature>
<feature type="compositionally biased region" description="Low complexity" evidence="1">
    <location>
        <begin position="647"/>
        <end position="658"/>
    </location>
</feature>
<keyword evidence="4" id="KW-1185">Reference proteome</keyword>
<sequence>MRQELRNKQQKTDPEMQEPRAEQTGGWDRKQHPSLEHWAFFLDQAAGRRGWGSPWPPELSSALLGLYLQSWELQPAGGSWPGFILGMHEGRGRAGESCLNGVPLFEPRQTGLPERGGLAQGNWVRGEEPRPRHSNLLCFSASALFIFWAGKFFVVGGQGVNDMGLAGSVWSHGGHGKADLELFAVSFSSAVREGVEGSWPVTLRRARSRGDKCLGLTSKKPPAKLLAKRVAAVALHAQLTFPPPSSSFPDSFSPSPGGTDAAINHGALPFSKSVRMGKCPRPPTGKQGSQICNAQLTAVGSPQVGEMGSRGSWGVEHVNMGSALNPCPPQGKPAPQHWNCRDLGLRIVHQAWLIPSRLELSFPLRQENKPQTQGQEGPGSSYDCLVYLQHLGSQSSIPLCYGPGLKGRVSTELANSCLLTRKRALARSDHAGALISDLQRPHVLPSGGAEKGTLSQEFSASESRTRQHQDTEGGEKDETAHDRERILRNRKPRIQTPGGAFPALHSPQEVTCQGDAPKGTLPIHSAVLKAHRFRPRCAGCCPRSCAESDHPVCPCQGLAPGPVPLRPFWKPHPTLVAKCHNITTWSSPQKSFSPYSPLCRCPVRCWNHEGPLSSPCDGTQGPPGVAGKGRRPGWSRAVALSPGLKASRSPLRRPTSPSKAQNEKRGGGSAIPALSPGLRLLIPASHCMDRRRPLTLTTPLSRGSALLPGALPGATPAPQHRRGPPGHADCIHLLSSREQSPQPHSQAKQVQIRQGWANQSPKGLSPRNPQAPTLASFPSSLDLGRRMEEAQVFVLTCSMHWRPWLLHWKTWSILISSGPTYLRTHEGSAFRALLVPQLGLKERKIKMRRGGPLKLQVHLPLTATQRPAPSSSLERKLKGDRVGEEGSSLVSGKGSQGISRGPRKAGDAGCTLCRCLEAGEGWRQSNEEPAR</sequence>
<feature type="transmembrane region" description="Helical" evidence="2">
    <location>
        <begin position="135"/>
        <end position="154"/>
    </location>
</feature>
<feature type="region of interest" description="Disordered" evidence="1">
    <location>
        <begin position="1"/>
        <end position="29"/>
    </location>
</feature>